<evidence type="ECO:0000259" key="1">
    <source>
        <dbReference type="Pfam" id="PF03446"/>
    </source>
</evidence>
<dbReference type="PANTHER" id="PTHR43060">
    <property type="entry name" value="3-HYDROXYISOBUTYRATE DEHYDROGENASE-LIKE 1, MITOCHONDRIAL-RELATED"/>
    <property type="match status" value="1"/>
</dbReference>
<organism evidence="2 3">
    <name type="scientific">Lactiplantibacillus plantarum</name>
    <name type="common">Lactobacillus plantarum</name>
    <dbReference type="NCBI Taxonomy" id="1590"/>
    <lineage>
        <taxon>Bacteria</taxon>
        <taxon>Bacillati</taxon>
        <taxon>Bacillota</taxon>
        <taxon>Bacilli</taxon>
        <taxon>Lactobacillales</taxon>
        <taxon>Lactobacillaceae</taxon>
        <taxon>Lactiplantibacillus</taxon>
    </lineage>
</organism>
<proteinExistence type="predicted"/>
<dbReference type="GO" id="GO:0050661">
    <property type="term" value="F:NADP binding"/>
    <property type="evidence" value="ECO:0007669"/>
    <property type="project" value="InterPro"/>
</dbReference>
<evidence type="ECO:0000313" key="3">
    <source>
        <dbReference type="Proteomes" id="UP000076882"/>
    </source>
</evidence>
<gene>
    <name evidence="2" type="ORF">Lp19_1399</name>
</gene>
<accession>A0A165RR73</accession>
<dbReference type="EMBL" id="LUXM01000026">
    <property type="protein sequence ID" value="KZU95445.1"/>
    <property type="molecule type" value="Genomic_DNA"/>
</dbReference>
<feature type="domain" description="6-phosphogluconate dehydrogenase NADP-binding" evidence="1">
    <location>
        <begin position="2"/>
        <end position="46"/>
    </location>
</feature>
<evidence type="ECO:0000313" key="2">
    <source>
        <dbReference type="EMBL" id="KZU95445.1"/>
    </source>
</evidence>
<sequence>MKLGWIGTGVMGAAIVRNLMTAGYDVTVYNRTKSKADALVAAGATWLIHRLPWQKRVT</sequence>
<reference evidence="2 3" key="1">
    <citation type="submission" date="2016-03" db="EMBL/GenBank/DDBJ databases">
        <title>Comparative genomics of 54 Lactobacillus plantarum strains reveals genomic uncoupling from niche constraints.</title>
        <authorList>
            <person name="Martino M.E."/>
        </authorList>
    </citation>
    <scope>NUCLEOTIDE SEQUENCE [LARGE SCALE GENOMIC DNA]</scope>
    <source>
        <strain evidence="2 3">19.1</strain>
    </source>
</reference>
<comment type="caution">
    <text evidence="2">The sequence shown here is derived from an EMBL/GenBank/DDBJ whole genome shotgun (WGS) entry which is preliminary data.</text>
</comment>
<protein>
    <submittedName>
        <fullName evidence="2">2-hydroxy-3-oxopropionate reductase</fullName>
    </submittedName>
</protein>
<dbReference type="Pfam" id="PF03446">
    <property type="entry name" value="NAD_binding_2"/>
    <property type="match status" value="1"/>
</dbReference>
<dbReference type="AlphaFoldDB" id="A0A165RR73"/>
<dbReference type="SUPFAM" id="SSF51735">
    <property type="entry name" value="NAD(P)-binding Rossmann-fold domains"/>
    <property type="match status" value="1"/>
</dbReference>
<dbReference type="Gene3D" id="3.40.50.720">
    <property type="entry name" value="NAD(P)-binding Rossmann-like Domain"/>
    <property type="match status" value="1"/>
</dbReference>
<dbReference type="PANTHER" id="PTHR43060:SF15">
    <property type="entry name" value="3-HYDROXYISOBUTYRATE DEHYDROGENASE-LIKE 1, MITOCHONDRIAL-RELATED"/>
    <property type="match status" value="1"/>
</dbReference>
<dbReference type="InterPro" id="IPR036291">
    <property type="entry name" value="NAD(P)-bd_dom_sf"/>
</dbReference>
<dbReference type="PATRIC" id="fig|1590.201.peg.1186"/>
<dbReference type="Proteomes" id="UP000076882">
    <property type="component" value="Unassembled WGS sequence"/>
</dbReference>
<name>A0A165RR73_LACPN</name>
<dbReference type="InterPro" id="IPR006115">
    <property type="entry name" value="6PGDH_NADP-bd"/>
</dbReference>